<evidence type="ECO:0000313" key="3">
    <source>
        <dbReference type="Proteomes" id="UP000054422"/>
    </source>
</evidence>
<comment type="caution">
    <text evidence="2">The sequence shown here is derived from an EMBL/GenBank/DDBJ whole genome shotgun (WGS) entry which is preliminary data.</text>
</comment>
<accession>A0A0A2SSV6</accession>
<protein>
    <submittedName>
        <fullName evidence="2">Membrane protein</fullName>
    </submittedName>
</protein>
<proteinExistence type="predicted"/>
<dbReference type="EMBL" id="JNCF01000009">
    <property type="protein sequence ID" value="KGP63817.1"/>
    <property type="molecule type" value="Genomic_DNA"/>
</dbReference>
<sequence>MQGNMYENSKLHIVGIICLVISLGLFFFSIYIIPYLIWGLYYDVPDFVSNMISYAEDQYYYSTATSRVIVWLIFFVPSLITGYFSYYISNYIDKKNLKLTEEFEEKAQEELKSKSLGQIRDSTILGIKIILLMILILAVIFLLQTLISF</sequence>
<name>A0A0A2SSV6_9GAMM</name>
<dbReference type="AlphaFoldDB" id="A0A0A2SSV6"/>
<feature type="transmembrane region" description="Helical" evidence="1">
    <location>
        <begin position="68"/>
        <end position="88"/>
    </location>
</feature>
<dbReference type="OrthoDB" id="5639325at2"/>
<feature type="transmembrane region" description="Helical" evidence="1">
    <location>
        <begin position="124"/>
        <end position="147"/>
    </location>
</feature>
<feature type="transmembrane region" description="Helical" evidence="1">
    <location>
        <begin position="12"/>
        <end position="37"/>
    </location>
</feature>
<keyword evidence="1" id="KW-1133">Transmembrane helix</keyword>
<dbReference type="Proteomes" id="UP000054422">
    <property type="component" value="Unassembled WGS sequence"/>
</dbReference>
<evidence type="ECO:0000313" key="2">
    <source>
        <dbReference type="EMBL" id="KGP63817.1"/>
    </source>
</evidence>
<keyword evidence="3" id="KW-1185">Reference proteome</keyword>
<keyword evidence="1" id="KW-0472">Membrane</keyword>
<reference evidence="2 3" key="1">
    <citation type="submission" date="2014-05" db="EMBL/GenBank/DDBJ databases">
        <authorList>
            <person name="Rizzardi K."/>
            <person name="Winiecka-Krusnell J."/>
            <person name="Ramliden M."/>
            <person name="Alm E."/>
            <person name="Andersson S."/>
            <person name="Byfors S."/>
        </authorList>
    </citation>
    <scope>NUCLEOTIDE SEQUENCE [LARGE SCALE GENOMIC DNA]</scope>
    <source>
        <strain evidence="2 3">LEGN</strain>
    </source>
</reference>
<dbReference type="Gene3D" id="1.20.1070.10">
    <property type="entry name" value="Rhodopsin 7-helix transmembrane proteins"/>
    <property type="match status" value="1"/>
</dbReference>
<keyword evidence="1" id="KW-0812">Transmembrane</keyword>
<organism evidence="2 3">
    <name type="scientific">Legionella norrlandica</name>
    <dbReference type="NCBI Taxonomy" id="1498499"/>
    <lineage>
        <taxon>Bacteria</taxon>
        <taxon>Pseudomonadati</taxon>
        <taxon>Pseudomonadota</taxon>
        <taxon>Gammaproteobacteria</taxon>
        <taxon>Legionellales</taxon>
        <taxon>Legionellaceae</taxon>
        <taxon>Legionella</taxon>
    </lineage>
</organism>
<dbReference type="STRING" id="1498499.EP47_12355"/>
<evidence type="ECO:0000256" key="1">
    <source>
        <dbReference type="SAM" id="Phobius"/>
    </source>
</evidence>
<gene>
    <name evidence="2" type="ORF">EP47_12355</name>
</gene>
<dbReference type="RefSeq" id="WP_035887790.1">
    <property type="nucleotide sequence ID" value="NZ_JNCF01000009.1"/>
</dbReference>